<comment type="subcellular location">
    <subcellularLocation>
        <location evidence="2">Cytoplasm</location>
    </subcellularLocation>
    <subcellularLocation>
        <location evidence="1">Nucleus</location>
    </subcellularLocation>
</comment>
<dbReference type="InterPro" id="IPR011009">
    <property type="entry name" value="Kinase-like_dom_sf"/>
</dbReference>
<keyword evidence="10 15" id="KW-0067">ATP-binding</keyword>
<dbReference type="EC" id="2.7.11.22" evidence="4"/>
<evidence type="ECO:0000256" key="13">
    <source>
        <dbReference type="ARBA" id="ARBA00047811"/>
    </source>
</evidence>
<feature type="non-terminal residue" evidence="17">
    <location>
        <position position="550"/>
    </location>
</feature>
<evidence type="ECO:0000256" key="5">
    <source>
        <dbReference type="ARBA" id="ARBA00022490"/>
    </source>
</evidence>
<reference evidence="17 18" key="1">
    <citation type="submission" date="2019-09" db="EMBL/GenBank/DDBJ databases">
        <title>Bird 10,000 Genomes (B10K) Project - Family phase.</title>
        <authorList>
            <person name="Zhang G."/>
        </authorList>
    </citation>
    <scope>NUCLEOTIDE SEQUENCE [LARGE SCALE GENOMIC DNA]</scope>
    <source>
        <strain evidence="17">B10K-CU-031-20</strain>
    </source>
</reference>
<evidence type="ECO:0000256" key="8">
    <source>
        <dbReference type="ARBA" id="ARBA00022741"/>
    </source>
</evidence>
<dbReference type="FunFam" id="3.30.200.20:FF:000049">
    <property type="entry name" value="cyclin-dependent kinase-like 1 isoform X1"/>
    <property type="match status" value="1"/>
</dbReference>
<keyword evidence="6" id="KW-0723">Serine/threonine-protein kinase</keyword>
<sequence length="550" mass="62813">MDKYQVLGLVGEGSYGVVTKCRNMENGQIVAVKKFLESEDDAVVRKIAVREIKLLKQLRHENLVNLLEVCKRKKRWYLVFEFVDHTLLEDLEASPKGLDYERVRKYLFQIMRGIAFCHSHNVIHRDIKPENILVSQSGVVKLCDFGFARPLAASEEKYTDYVATRWYRAPELLVGDSKYGKAVDVWAIGCLITEMLTGEPLFPGDSDIDQLYHITKCLGNLIPRQQELFYKNTLFSGMRLPEVEEVESLHRCYPRLSAVVLDLAKECLQIDPDKRSSCNELLRHDFFNKDGFAERFTQELELKVQKDAGDHQLHKKSKISKRDKDNGLEERKLFSVQDFSISPRNKDTKLLKKKHSKADAEKTGRSTNLSFLYDSAINPYKISPQTSLKDSSSSLDYAKNTAIVIPPINQNFSPTFGMGPVPGSLNYRLDEKSKKYLDPLLKQHKPTPVSHYGVDLTPVTYEKNILQANRKKWDFSKADTRLPELNPLPELRGLEAWHPRFLKKENKTVAESRVPSLATVDLRNSGLAAQQLSGILMPDASEASFPRVEH</sequence>
<dbReference type="GO" id="GO:0005737">
    <property type="term" value="C:cytoplasm"/>
    <property type="evidence" value="ECO:0007669"/>
    <property type="project" value="UniProtKB-SubCell"/>
</dbReference>
<evidence type="ECO:0000256" key="15">
    <source>
        <dbReference type="PROSITE-ProRule" id="PRU10141"/>
    </source>
</evidence>
<dbReference type="GO" id="GO:0004693">
    <property type="term" value="F:cyclin-dependent protein serine/threonine kinase activity"/>
    <property type="evidence" value="ECO:0007669"/>
    <property type="project" value="UniProtKB-EC"/>
</dbReference>
<evidence type="ECO:0000313" key="18">
    <source>
        <dbReference type="Proteomes" id="UP000567624"/>
    </source>
</evidence>
<evidence type="ECO:0000256" key="12">
    <source>
        <dbReference type="ARBA" id="ARBA00039642"/>
    </source>
</evidence>
<evidence type="ECO:0000313" key="17">
    <source>
        <dbReference type="EMBL" id="NXF02271.1"/>
    </source>
</evidence>
<dbReference type="FunFam" id="1.10.510.10:FF:000261">
    <property type="entry name" value="cyclin-dependent kinase-like 2 isoform X2"/>
    <property type="match status" value="1"/>
</dbReference>
<evidence type="ECO:0000256" key="1">
    <source>
        <dbReference type="ARBA" id="ARBA00004123"/>
    </source>
</evidence>
<evidence type="ECO:0000256" key="6">
    <source>
        <dbReference type="ARBA" id="ARBA00022527"/>
    </source>
</evidence>
<proteinExistence type="inferred from homology"/>
<gene>
    <name evidence="17" type="primary">Cdkl2</name>
    <name evidence="17" type="ORF">SMICAP_R01468</name>
</gene>
<dbReference type="Pfam" id="PF00069">
    <property type="entry name" value="Pkinase"/>
    <property type="match status" value="1"/>
</dbReference>
<evidence type="ECO:0000256" key="14">
    <source>
        <dbReference type="ARBA" id="ARBA00048367"/>
    </source>
</evidence>
<dbReference type="PROSITE" id="PS00107">
    <property type="entry name" value="PROTEIN_KINASE_ATP"/>
    <property type="match status" value="1"/>
</dbReference>
<evidence type="ECO:0000256" key="7">
    <source>
        <dbReference type="ARBA" id="ARBA00022679"/>
    </source>
</evidence>
<dbReference type="PROSITE" id="PS00108">
    <property type="entry name" value="PROTEIN_KINASE_ST"/>
    <property type="match status" value="1"/>
</dbReference>
<dbReference type="InterPro" id="IPR017441">
    <property type="entry name" value="Protein_kinase_ATP_BS"/>
</dbReference>
<dbReference type="Gene3D" id="3.30.200.20">
    <property type="entry name" value="Phosphorylase Kinase, domain 1"/>
    <property type="match status" value="1"/>
</dbReference>
<dbReference type="CDD" id="cd07846">
    <property type="entry name" value="STKc_CDKL2_3"/>
    <property type="match status" value="1"/>
</dbReference>
<dbReference type="Gene3D" id="1.10.510.10">
    <property type="entry name" value="Transferase(Phosphotransferase) domain 1"/>
    <property type="match status" value="1"/>
</dbReference>
<dbReference type="GO" id="GO:0005634">
    <property type="term" value="C:nucleus"/>
    <property type="evidence" value="ECO:0007669"/>
    <property type="project" value="UniProtKB-SubCell"/>
</dbReference>
<accession>A0A7K8Q9W0</accession>
<evidence type="ECO:0000256" key="3">
    <source>
        <dbReference type="ARBA" id="ARBA00006485"/>
    </source>
</evidence>
<feature type="domain" description="Protein kinase" evidence="16">
    <location>
        <begin position="4"/>
        <end position="287"/>
    </location>
</feature>
<keyword evidence="18" id="KW-1185">Reference proteome</keyword>
<comment type="similarity">
    <text evidence="3">Belongs to the protein kinase superfamily. CMGC Ser/Thr protein kinase family. CDC2/CDKX subfamily.</text>
</comment>
<dbReference type="SMART" id="SM00220">
    <property type="entry name" value="S_TKc"/>
    <property type="match status" value="1"/>
</dbReference>
<evidence type="ECO:0000256" key="11">
    <source>
        <dbReference type="ARBA" id="ARBA00023242"/>
    </source>
</evidence>
<feature type="non-terminal residue" evidence="17">
    <location>
        <position position="1"/>
    </location>
</feature>
<evidence type="ECO:0000259" key="16">
    <source>
        <dbReference type="PROSITE" id="PS50011"/>
    </source>
</evidence>
<keyword evidence="11" id="KW-0539">Nucleus</keyword>
<dbReference type="PANTHER" id="PTHR24056">
    <property type="entry name" value="CELL DIVISION PROTEIN KINASE"/>
    <property type="match status" value="1"/>
</dbReference>
<comment type="catalytic activity">
    <reaction evidence="14">
        <text>L-seryl-[protein] + ATP = O-phospho-L-seryl-[protein] + ADP + H(+)</text>
        <dbReference type="Rhea" id="RHEA:17989"/>
        <dbReference type="Rhea" id="RHEA-COMP:9863"/>
        <dbReference type="Rhea" id="RHEA-COMP:11604"/>
        <dbReference type="ChEBI" id="CHEBI:15378"/>
        <dbReference type="ChEBI" id="CHEBI:29999"/>
        <dbReference type="ChEBI" id="CHEBI:30616"/>
        <dbReference type="ChEBI" id="CHEBI:83421"/>
        <dbReference type="ChEBI" id="CHEBI:456216"/>
        <dbReference type="EC" id="2.7.11.22"/>
    </reaction>
</comment>
<dbReference type="InterPro" id="IPR008271">
    <property type="entry name" value="Ser/Thr_kinase_AS"/>
</dbReference>
<protein>
    <recommendedName>
        <fullName evidence="12">Cyclin-dependent kinase-like 2</fullName>
        <ecNumber evidence="4">2.7.11.22</ecNumber>
    </recommendedName>
</protein>
<dbReference type="PROSITE" id="PS50011">
    <property type="entry name" value="PROTEIN_KINASE_DOM"/>
    <property type="match status" value="1"/>
</dbReference>
<organism evidence="17 18">
    <name type="scientific">Smithornis capensis</name>
    <dbReference type="NCBI Taxonomy" id="363769"/>
    <lineage>
        <taxon>Eukaryota</taxon>
        <taxon>Metazoa</taxon>
        <taxon>Chordata</taxon>
        <taxon>Craniata</taxon>
        <taxon>Vertebrata</taxon>
        <taxon>Euteleostomi</taxon>
        <taxon>Archelosauria</taxon>
        <taxon>Archosauria</taxon>
        <taxon>Dinosauria</taxon>
        <taxon>Saurischia</taxon>
        <taxon>Theropoda</taxon>
        <taxon>Coelurosauria</taxon>
        <taxon>Aves</taxon>
        <taxon>Neognathae</taxon>
        <taxon>Neoaves</taxon>
        <taxon>Telluraves</taxon>
        <taxon>Australaves</taxon>
        <taxon>Passeriformes</taxon>
        <taxon>Eurylaimidae</taxon>
        <taxon>Smithornis</taxon>
    </lineage>
</organism>
<comment type="caution">
    <text evidence="17">The sequence shown here is derived from an EMBL/GenBank/DDBJ whole genome shotgun (WGS) entry which is preliminary data.</text>
</comment>
<keyword evidence="9" id="KW-0418">Kinase</keyword>
<keyword evidence="5" id="KW-0963">Cytoplasm</keyword>
<dbReference type="AlphaFoldDB" id="A0A7K8Q9W0"/>
<evidence type="ECO:0000256" key="9">
    <source>
        <dbReference type="ARBA" id="ARBA00022777"/>
    </source>
</evidence>
<feature type="binding site" evidence="15">
    <location>
        <position position="34"/>
    </location>
    <ligand>
        <name>ATP</name>
        <dbReference type="ChEBI" id="CHEBI:30616"/>
    </ligand>
</feature>
<dbReference type="InterPro" id="IPR000719">
    <property type="entry name" value="Prot_kinase_dom"/>
</dbReference>
<evidence type="ECO:0000256" key="10">
    <source>
        <dbReference type="ARBA" id="ARBA00022840"/>
    </source>
</evidence>
<dbReference type="SUPFAM" id="SSF56112">
    <property type="entry name" value="Protein kinase-like (PK-like)"/>
    <property type="match status" value="1"/>
</dbReference>
<dbReference type="InterPro" id="IPR050108">
    <property type="entry name" value="CDK"/>
</dbReference>
<dbReference type="GO" id="GO:0005524">
    <property type="term" value="F:ATP binding"/>
    <property type="evidence" value="ECO:0007669"/>
    <property type="project" value="UniProtKB-UniRule"/>
</dbReference>
<keyword evidence="7" id="KW-0808">Transferase</keyword>
<dbReference type="Proteomes" id="UP000567624">
    <property type="component" value="Unassembled WGS sequence"/>
</dbReference>
<keyword evidence="8 15" id="KW-0547">Nucleotide-binding</keyword>
<name>A0A7K8Q9W0_9PASS</name>
<dbReference type="PANTHER" id="PTHR24056:SF241">
    <property type="entry name" value="CYCLIN-DEPENDENT KINASE-LIKE 2"/>
    <property type="match status" value="1"/>
</dbReference>
<evidence type="ECO:0000256" key="4">
    <source>
        <dbReference type="ARBA" id="ARBA00012425"/>
    </source>
</evidence>
<evidence type="ECO:0000256" key="2">
    <source>
        <dbReference type="ARBA" id="ARBA00004496"/>
    </source>
</evidence>
<dbReference type="EMBL" id="VWYW01000023">
    <property type="protein sequence ID" value="NXF02271.1"/>
    <property type="molecule type" value="Genomic_DNA"/>
</dbReference>
<comment type="catalytic activity">
    <reaction evidence="13">
        <text>L-threonyl-[protein] + ATP = O-phospho-L-threonyl-[protein] + ADP + H(+)</text>
        <dbReference type="Rhea" id="RHEA:46608"/>
        <dbReference type="Rhea" id="RHEA-COMP:11060"/>
        <dbReference type="Rhea" id="RHEA-COMP:11605"/>
        <dbReference type="ChEBI" id="CHEBI:15378"/>
        <dbReference type="ChEBI" id="CHEBI:30013"/>
        <dbReference type="ChEBI" id="CHEBI:30616"/>
        <dbReference type="ChEBI" id="CHEBI:61977"/>
        <dbReference type="ChEBI" id="CHEBI:456216"/>
        <dbReference type="EC" id="2.7.11.22"/>
    </reaction>
</comment>